<accession>A0ABX4SXZ1</accession>
<dbReference type="SUPFAM" id="SSF57783">
    <property type="entry name" value="Zinc beta-ribbon"/>
    <property type="match status" value="1"/>
</dbReference>
<reference evidence="3" key="1">
    <citation type="submission" date="2017-12" db="EMBL/GenBank/DDBJ databases">
        <title>The genome sequence of Pantoea sp. 596.</title>
        <authorList>
            <person name="Gao J."/>
            <person name="Mao X."/>
            <person name="Sun J."/>
        </authorList>
    </citation>
    <scope>NUCLEOTIDE SEQUENCE [LARGE SCALE GENOMIC DNA]</scope>
    <source>
        <strain evidence="3">596</strain>
    </source>
</reference>
<dbReference type="Gene3D" id="3.30.65.10">
    <property type="entry name" value="Bacterial Topoisomerase I, domain 1"/>
    <property type="match status" value="1"/>
</dbReference>
<name>A0ABX4SXZ1_9GAMM</name>
<evidence type="ECO:0000313" key="3">
    <source>
        <dbReference type="Proteomes" id="UP000234296"/>
    </source>
</evidence>
<evidence type="ECO:0000259" key="1">
    <source>
        <dbReference type="Pfam" id="PF01396"/>
    </source>
</evidence>
<evidence type="ECO:0000313" key="2">
    <source>
        <dbReference type="EMBL" id="PLR26483.1"/>
    </source>
</evidence>
<proteinExistence type="predicted"/>
<feature type="domain" description="DNA topoisomerase type IA zn finger" evidence="1">
    <location>
        <begin position="147"/>
        <end position="186"/>
    </location>
</feature>
<dbReference type="InterPro" id="IPR013498">
    <property type="entry name" value="Topo_IA_Znf"/>
</dbReference>
<gene>
    <name evidence="2" type="ORF">PZBJ_05955</name>
</gene>
<dbReference type="Proteomes" id="UP000234296">
    <property type="component" value="Unassembled WGS sequence"/>
</dbReference>
<dbReference type="Pfam" id="PF01396">
    <property type="entry name" value="Zn_ribbon_Top1"/>
    <property type="match status" value="1"/>
</dbReference>
<dbReference type="EMBL" id="PJRT01000005">
    <property type="protein sequence ID" value="PLR26483.1"/>
    <property type="molecule type" value="Genomic_DNA"/>
</dbReference>
<keyword evidence="3" id="KW-1185">Reference proteome</keyword>
<protein>
    <recommendedName>
        <fullName evidence="1">DNA topoisomerase type IA zn finger domain-containing protein</fullName>
    </recommendedName>
</protein>
<organism evidence="2 3">
    <name type="scientific">Pantoea endophytica</name>
    <dbReference type="NCBI Taxonomy" id="92488"/>
    <lineage>
        <taxon>Bacteria</taxon>
        <taxon>Pseudomonadati</taxon>
        <taxon>Pseudomonadota</taxon>
        <taxon>Gammaproteobacteria</taxon>
        <taxon>Enterobacterales</taxon>
        <taxon>Erwiniaceae</taxon>
        <taxon>Pantoea</taxon>
    </lineage>
</organism>
<comment type="caution">
    <text evidence="2">The sequence shown here is derived from an EMBL/GenBank/DDBJ whole genome shotgun (WGS) entry which is preliminary data.</text>
</comment>
<sequence length="197" mass="22779">MFADDCNISIRNTFEKLNTRFGREVDMLKYFTTEPDFLVHAGQSVMDEDGQKLIIEAKLNPNLNKSEIFKDIFHTFIYSNQYNFQCSIMLLIHINEKRWLKTFEEYLDQGYYQGELESSKKIFVIFKASPEGKATAYNLFELLSPPTCPKCHQKMVKRTARNGVNAGSIFWGCSSFPDCKDTKSLTAKEEQNENGFS</sequence>